<keyword evidence="16" id="KW-1185">Reference proteome</keyword>
<dbReference type="InterPro" id="IPR003594">
    <property type="entry name" value="HATPase_dom"/>
</dbReference>
<dbReference type="PROSITE" id="PS50112">
    <property type="entry name" value="PAS"/>
    <property type="match status" value="2"/>
</dbReference>
<feature type="transmembrane region" description="Helical" evidence="10">
    <location>
        <begin position="20"/>
        <end position="41"/>
    </location>
</feature>
<keyword evidence="8 10" id="KW-1133">Transmembrane helix</keyword>
<evidence type="ECO:0000256" key="3">
    <source>
        <dbReference type="ARBA" id="ARBA00012438"/>
    </source>
</evidence>
<dbReference type="Gene3D" id="3.30.450.20">
    <property type="entry name" value="PAS domain"/>
    <property type="match status" value="3"/>
</dbReference>
<keyword evidence="9 10" id="KW-0472">Membrane</keyword>
<name>A0A4V3W912_9FLAO</name>
<feature type="domain" description="PAC" evidence="13">
    <location>
        <begin position="377"/>
        <end position="429"/>
    </location>
</feature>
<dbReference type="Pfam" id="PF03924">
    <property type="entry name" value="CHASE"/>
    <property type="match status" value="1"/>
</dbReference>
<keyword evidence="5" id="KW-0808">Transferase</keyword>
<feature type="transmembrane region" description="Helical" evidence="10">
    <location>
        <begin position="260"/>
        <end position="282"/>
    </location>
</feature>
<dbReference type="InterPro" id="IPR006189">
    <property type="entry name" value="CHASE_dom"/>
</dbReference>
<dbReference type="PROSITE" id="PS50839">
    <property type="entry name" value="CHASE"/>
    <property type="match status" value="1"/>
</dbReference>
<dbReference type="OrthoDB" id="5522855at2"/>
<dbReference type="PROSITE" id="PS50109">
    <property type="entry name" value="HIS_KIN"/>
    <property type="match status" value="1"/>
</dbReference>
<evidence type="ECO:0000256" key="2">
    <source>
        <dbReference type="ARBA" id="ARBA00004370"/>
    </source>
</evidence>
<dbReference type="PANTHER" id="PTHR43304">
    <property type="entry name" value="PHYTOCHROME-LIKE PROTEIN CPH1"/>
    <property type="match status" value="1"/>
</dbReference>
<comment type="caution">
    <text evidence="15">The sequence shown here is derived from an EMBL/GenBank/DDBJ whole genome shotgun (WGS) entry which is preliminary data.</text>
</comment>
<evidence type="ECO:0000259" key="13">
    <source>
        <dbReference type="PROSITE" id="PS50113"/>
    </source>
</evidence>
<dbReference type="AlphaFoldDB" id="A0A4V3W912"/>
<feature type="domain" description="PAS" evidence="12">
    <location>
        <begin position="592"/>
        <end position="652"/>
    </location>
</feature>
<dbReference type="InterPro" id="IPR042240">
    <property type="entry name" value="CHASE_sf"/>
</dbReference>
<dbReference type="SMART" id="SM00091">
    <property type="entry name" value="PAS"/>
    <property type="match status" value="2"/>
</dbReference>
<accession>A0A4V3W912</accession>
<evidence type="ECO:0000256" key="1">
    <source>
        <dbReference type="ARBA" id="ARBA00000085"/>
    </source>
</evidence>
<dbReference type="SMART" id="SM00387">
    <property type="entry name" value="HATPase_c"/>
    <property type="match status" value="1"/>
</dbReference>
<dbReference type="PROSITE" id="PS50113">
    <property type="entry name" value="PAC"/>
    <property type="match status" value="2"/>
</dbReference>
<dbReference type="GO" id="GO:0007165">
    <property type="term" value="P:signal transduction"/>
    <property type="evidence" value="ECO:0007669"/>
    <property type="project" value="UniProtKB-ARBA"/>
</dbReference>
<dbReference type="InterPro" id="IPR004358">
    <property type="entry name" value="Sig_transdc_His_kin-like_C"/>
</dbReference>
<dbReference type="PANTHER" id="PTHR43304:SF1">
    <property type="entry name" value="PAC DOMAIN-CONTAINING PROTEIN"/>
    <property type="match status" value="1"/>
</dbReference>
<dbReference type="RefSeq" id="WP_136401929.1">
    <property type="nucleotide sequence ID" value="NZ_SSNZ01000001.1"/>
</dbReference>
<dbReference type="InterPro" id="IPR035965">
    <property type="entry name" value="PAS-like_dom_sf"/>
</dbReference>
<dbReference type="EMBL" id="SSNZ01000001">
    <property type="protein sequence ID" value="THF53406.1"/>
    <property type="molecule type" value="Genomic_DNA"/>
</dbReference>
<dbReference type="Pfam" id="PF08447">
    <property type="entry name" value="PAS_3"/>
    <property type="match status" value="1"/>
</dbReference>
<evidence type="ECO:0000313" key="16">
    <source>
        <dbReference type="Proteomes" id="UP000307507"/>
    </source>
</evidence>
<dbReference type="NCBIfam" id="TIGR00229">
    <property type="entry name" value="sensory_box"/>
    <property type="match status" value="2"/>
</dbReference>
<feature type="domain" description="PAS" evidence="12">
    <location>
        <begin position="302"/>
        <end position="360"/>
    </location>
</feature>
<gene>
    <name evidence="15" type="ORF">E6C50_04170</name>
</gene>
<dbReference type="GO" id="GO:0004673">
    <property type="term" value="F:protein histidine kinase activity"/>
    <property type="evidence" value="ECO:0007669"/>
    <property type="project" value="UniProtKB-EC"/>
</dbReference>
<keyword evidence="6 10" id="KW-0812">Transmembrane</keyword>
<dbReference type="InterPro" id="IPR052162">
    <property type="entry name" value="Sensor_kinase/Photoreceptor"/>
</dbReference>
<dbReference type="Gene3D" id="3.30.450.350">
    <property type="entry name" value="CHASE domain"/>
    <property type="match status" value="1"/>
</dbReference>
<keyword evidence="4" id="KW-0597">Phosphoprotein</keyword>
<comment type="catalytic activity">
    <reaction evidence="1">
        <text>ATP + protein L-histidine = ADP + protein N-phospho-L-histidine.</text>
        <dbReference type="EC" id="2.7.13.3"/>
    </reaction>
</comment>
<evidence type="ECO:0000259" key="12">
    <source>
        <dbReference type="PROSITE" id="PS50112"/>
    </source>
</evidence>
<dbReference type="InterPro" id="IPR001610">
    <property type="entry name" value="PAC"/>
</dbReference>
<dbReference type="Pfam" id="PF02518">
    <property type="entry name" value="HATPase_c"/>
    <property type="match status" value="1"/>
</dbReference>
<dbReference type="SUPFAM" id="SSF55785">
    <property type="entry name" value="PYP-like sensor domain (PAS domain)"/>
    <property type="match status" value="3"/>
</dbReference>
<proteinExistence type="predicted"/>
<evidence type="ECO:0000256" key="4">
    <source>
        <dbReference type="ARBA" id="ARBA00022553"/>
    </source>
</evidence>
<sequence>MNLDKKITILISWFLSRPKTTGILVFTLLFLVSNLILFLRYQIIKESEQREMSSILNVVHQNIEQSLKNSHISTLTLAMTIDDNGNPSNFDEIGKQLVDSNPNIDAVELVPNGVIKYVYPLKGNEPVVNYDVLNSPKARKSAMKAIENRKIYYAGPLELKQGGQGIVGWFPVFKSNKFWGFCTVVIKFNTFLETSGIKTFSTDKYYFQFSKTNPETGKEEFFLPNKKNFANKTHLTVSFPDGDWKLYLITTNNYYLIKQLIPIAILAIVLSLICGLFTTSLLKRPSELQRLVHSQALRLMKSEIKFKSIFEQAAIGIAHIDSNSGTFIEANERFCQMLGYETNEISKMDYMMITHPNDLENDFKKMRLLKRGVIREFGLEKRFFHKDGNIVWASVTITPLWSVGEKPTSHIGIIEDITDKKEAQDRIKRSEKRFKSLFNNSPIPLWEEDFSEVKKYLTELGLIDMPREEVEAYLKNNIDVIRKCLSLVKVIDVNNMCLALHSVKDKNILKGKLSTIFDDESIPIFSKQLIAITQRQNHITGDSQIKFMDNQYKHIHFRWSVVPEYEKTLERVLVSTEDITERKNSEEVILKSQQKIESLINTIDGIVWEGDPNTFDFTFISRKVEDILGYTPEEWLETPSFWINHVHPDDKEWVIAFMSRYTYEKRQHDFEYRMIRKDGEIVWLRDIVSVVVENDIAVNLRGIMIDITKAKMAEIELNNTLHLVTEQNKRLLNFSYIVSHNLRSHTSNIQSISNLIESADTDEERDEMIQLLKSVSSVLNETMNNLNEVVTIQTNINLIIEPLNLKKYINKTLDVLREQLLKNDVIIHNDVNKDIEVKYNPAYLESILLNFISNAIRYGHADRQTVIDLKSYQEDGKTVLEISDNGIGIDLEKNGEKLFGMYKTFTNHADARGIGLFISKNQIDAMGGKIVVKSTLDEGTTFKIYFR</sequence>
<evidence type="ECO:0000259" key="11">
    <source>
        <dbReference type="PROSITE" id="PS50109"/>
    </source>
</evidence>
<dbReference type="SMART" id="SM00086">
    <property type="entry name" value="PAC"/>
    <property type="match status" value="3"/>
</dbReference>
<evidence type="ECO:0000256" key="5">
    <source>
        <dbReference type="ARBA" id="ARBA00022679"/>
    </source>
</evidence>
<protein>
    <recommendedName>
        <fullName evidence="3">histidine kinase</fullName>
        <ecNumber evidence="3">2.7.13.3</ecNumber>
    </recommendedName>
</protein>
<evidence type="ECO:0000256" key="9">
    <source>
        <dbReference type="ARBA" id="ARBA00023136"/>
    </source>
</evidence>
<dbReference type="InterPro" id="IPR005467">
    <property type="entry name" value="His_kinase_dom"/>
</dbReference>
<evidence type="ECO:0000256" key="8">
    <source>
        <dbReference type="ARBA" id="ARBA00022989"/>
    </source>
</evidence>
<feature type="domain" description="CHASE" evidence="14">
    <location>
        <begin position="111"/>
        <end position="201"/>
    </location>
</feature>
<evidence type="ECO:0000256" key="10">
    <source>
        <dbReference type="SAM" id="Phobius"/>
    </source>
</evidence>
<dbReference type="InterPro" id="IPR013655">
    <property type="entry name" value="PAS_fold_3"/>
</dbReference>
<evidence type="ECO:0000256" key="7">
    <source>
        <dbReference type="ARBA" id="ARBA00022777"/>
    </source>
</evidence>
<dbReference type="Proteomes" id="UP000307507">
    <property type="component" value="Unassembled WGS sequence"/>
</dbReference>
<dbReference type="PRINTS" id="PR00344">
    <property type="entry name" value="BCTRLSENSOR"/>
</dbReference>
<reference evidence="15 16" key="1">
    <citation type="submission" date="2019-04" db="EMBL/GenBank/DDBJ databases">
        <title>Flavobacterium sp. nov. isolated from construction timber.</title>
        <authorList>
            <person name="Lin S.-Y."/>
            <person name="Chang C.-T."/>
            <person name="Young C.-C."/>
        </authorList>
    </citation>
    <scope>NUCLEOTIDE SEQUENCE [LARGE SCALE GENOMIC DNA]</scope>
    <source>
        <strain evidence="15 16">CC-CTC003</strain>
    </source>
</reference>
<dbReference type="SUPFAM" id="SSF55874">
    <property type="entry name" value="ATPase domain of HSP90 chaperone/DNA topoisomerase II/histidine kinase"/>
    <property type="match status" value="1"/>
</dbReference>
<feature type="domain" description="Histidine kinase" evidence="11">
    <location>
        <begin position="737"/>
        <end position="947"/>
    </location>
</feature>
<organism evidence="15 16">
    <name type="scientific">Flavobacterium supellecticarium</name>
    <dbReference type="NCBI Taxonomy" id="2565924"/>
    <lineage>
        <taxon>Bacteria</taxon>
        <taxon>Pseudomonadati</taxon>
        <taxon>Bacteroidota</taxon>
        <taxon>Flavobacteriia</taxon>
        <taxon>Flavobacteriales</taxon>
        <taxon>Flavobacteriaceae</taxon>
        <taxon>Flavobacterium</taxon>
    </lineage>
</organism>
<dbReference type="EC" id="2.7.13.3" evidence="3"/>
<dbReference type="SMART" id="SM01079">
    <property type="entry name" value="CHASE"/>
    <property type="match status" value="1"/>
</dbReference>
<dbReference type="GO" id="GO:0016020">
    <property type="term" value="C:membrane"/>
    <property type="evidence" value="ECO:0007669"/>
    <property type="project" value="UniProtKB-SubCell"/>
</dbReference>
<dbReference type="InterPro" id="IPR036890">
    <property type="entry name" value="HATPase_C_sf"/>
</dbReference>
<keyword evidence="7" id="KW-0418">Kinase</keyword>
<evidence type="ECO:0000313" key="15">
    <source>
        <dbReference type="EMBL" id="THF53406.1"/>
    </source>
</evidence>
<dbReference type="InterPro" id="IPR000700">
    <property type="entry name" value="PAS-assoc_C"/>
</dbReference>
<evidence type="ECO:0000259" key="14">
    <source>
        <dbReference type="PROSITE" id="PS50839"/>
    </source>
</evidence>
<dbReference type="Pfam" id="PF13426">
    <property type="entry name" value="PAS_9"/>
    <property type="match status" value="2"/>
</dbReference>
<evidence type="ECO:0000256" key="6">
    <source>
        <dbReference type="ARBA" id="ARBA00022692"/>
    </source>
</evidence>
<feature type="domain" description="PAC" evidence="13">
    <location>
        <begin position="668"/>
        <end position="719"/>
    </location>
</feature>
<dbReference type="CDD" id="cd00130">
    <property type="entry name" value="PAS"/>
    <property type="match status" value="2"/>
</dbReference>
<dbReference type="Gene3D" id="3.30.565.10">
    <property type="entry name" value="Histidine kinase-like ATPase, C-terminal domain"/>
    <property type="match status" value="1"/>
</dbReference>
<dbReference type="InterPro" id="IPR000014">
    <property type="entry name" value="PAS"/>
</dbReference>
<comment type="subcellular location">
    <subcellularLocation>
        <location evidence="2">Membrane</location>
    </subcellularLocation>
</comment>